<gene>
    <name evidence="1" type="ORF">FRC98_19335</name>
</gene>
<dbReference type="AlphaFoldDB" id="A0A5C6X668"/>
<comment type="caution">
    <text evidence="1">The sequence shown here is derived from an EMBL/GenBank/DDBJ whole genome shotgun (WGS) entry which is preliminary data.</text>
</comment>
<evidence type="ECO:0000313" key="1">
    <source>
        <dbReference type="EMBL" id="TXD34187.1"/>
    </source>
</evidence>
<name>A0A5C6X668_9DELT</name>
<dbReference type="Proteomes" id="UP000321412">
    <property type="component" value="Unassembled WGS sequence"/>
</dbReference>
<organism evidence="1 2">
    <name type="scientific">Lujinxingia vulgaris</name>
    <dbReference type="NCBI Taxonomy" id="2600176"/>
    <lineage>
        <taxon>Bacteria</taxon>
        <taxon>Deltaproteobacteria</taxon>
        <taxon>Bradymonadales</taxon>
        <taxon>Lujinxingiaceae</taxon>
        <taxon>Lujinxingia</taxon>
    </lineage>
</organism>
<dbReference type="OrthoDB" id="9819321at2"/>
<evidence type="ECO:0000313" key="2">
    <source>
        <dbReference type="Proteomes" id="UP000321412"/>
    </source>
</evidence>
<sequence>MERLGGRLLIVWVGLMWGCAFGAGCSRGAQAEEAQGGPYRVVAMQVMEEGGEVGGVGVQGWAPEPVRVQEWWERALRESDEGLSPQGGGEGLKGRLMYRVKLNQALEGSVLVVRVEGRLEQEAVRGDGKAVSMRAQHVVRHPLVSDRPPEALLGALGRTLLRQGVDEVMEGLRAQAMVYQAAGGELGRWCADEEALASARLLAVQRVVEGAVEEAEEALIEAAGGRDEEVAFAAAQALWEMESSGAARALTELAERMSREQRYDDLIGLLPKLGTLSTPWVAVYLETLADAHHVSRVREHARRVLEMKAGQAQADAQR</sequence>
<reference evidence="1 2" key="1">
    <citation type="submission" date="2019-08" db="EMBL/GenBank/DDBJ databases">
        <title>Bradymonadales sp. TMQ4.</title>
        <authorList>
            <person name="Liang Q."/>
        </authorList>
    </citation>
    <scope>NUCLEOTIDE SEQUENCE [LARGE SCALE GENOMIC DNA]</scope>
    <source>
        <strain evidence="1 2">TMQ4</strain>
    </source>
</reference>
<protein>
    <submittedName>
        <fullName evidence="1">Uncharacterized protein</fullName>
    </submittedName>
</protein>
<proteinExistence type="predicted"/>
<dbReference type="PROSITE" id="PS51257">
    <property type="entry name" value="PROKAR_LIPOPROTEIN"/>
    <property type="match status" value="1"/>
</dbReference>
<dbReference type="RefSeq" id="WP_146983120.1">
    <property type="nucleotide sequence ID" value="NZ_VOSM01000015.1"/>
</dbReference>
<keyword evidence="2" id="KW-1185">Reference proteome</keyword>
<dbReference type="EMBL" id="VOSM01000015">
    <property type="protein sequence ID" value="TXD34187.1"/>
    <property type="molecule type" value="Genomic_DNA"/>
</dbReference>
<accession>A0A5C6X668</accession>